<accession>A0A6N3G8L5</accession>
<keyword evidence="4" id="KW-0489">Methyltransferase</keyword>
<feature type="domain" description="Aminomethyltransferase C-terminal" evidence="3">
    <location>
        <begin position="283"/>
        <end position="361"/>
    </location>
</feature>
<dbReference type="PANTHER" id="PTHR43757:SF2">
    <property type="entry name" value="AMINOMETHYLTRANSFERASE, MITOCHONDRIAL"/>
    <property type="match status" value="1"/>
</dbReference>
<dbReference type="PIRSF" id="PIRSF006487">
    <property type="entry name" value="GcvT"/>
    <property type="match status" value="1"/>
</dbReference>
<dbReference type="SUPFAM" id="SSF101790">
    <property type="entry name" value="Aminomethyltransferase beta-barrel domain"/>
    <property type="match status" value="1"/>
</dbReference>
<dbReference type="InterPro" id="IPR006222">
    <property type="entry name" value="GCVT_N"/>
</dbReference>
<dbReference type="InterPro" id="IPR013977">
    <property type="entry name" value="GcvT_C"/>
</dbReference>
<dbReference type="GO" id="GO:0004047">
    <property type="term" value="F:aminomethyltransferase activity"/>
    <property type="evidence" value="ECO:0007669"/>
    <property type="project" value="UniProtKB-EC"/>
</dbReference>
<name>A0A6N3G8L5_KLEOX</name>
<dbReference type="Pfam" id="PF08669">
    <property type="entry name" value="GCV_T_C"/>
    <property type="match status" value="1"/>
</dbReference>
<dbReference type="SUPFAM" id="SSF103025">
    <property type="entry name" value="Folate-binding domain"/>
    <property type="match status" value="1"/>
</dbReference>
<feature type="domain" description="GCVT N-terminal" evidence="2">
    <location>
        <begin position="4"/>
        <end position="264"/>
    </location>
</feature>
<dbReference type="EMBL" id="CACRTM010000032">
    <property type="protein sequence ID" value="VYU60273.1"/>
    <property type="molecule type" value="Genomic_DNA"/>
</dbReference>
<dbReference type="PANTHER" id="PTHR43757">
    <property type="entry name" value="AMINOMETHYLTRANSFERASE"/>
    <property type="match status" value="1"/>
</dbReference>
<dbReference type="EC" id="2.1.2.10" evidence="4"/>
<organism evidence="4">
    <name type="scientific">Klebsiella oxytoca</name>
    <dbReference type="NCBI Taxonomy" id="571"/>
    <lineage>
        <taxon>Bacteria</taxon>
        <taxon>Pseudomonadati</taxon>
        <taxon>Pseudomonadota</taxon>
        <taxon>Gammaproteobacteria</taxon>
        <taxon>Enterobacterales</taxon>
        <taxon>Enterobacteriaceae</taxon>
        <taxon>Klebsiella/Raoultella group</taxon>
        <taxon>Klebsiella</taxon>
    </lineage>
</organism>
<dbReference type="GO" id="GO:0008483">
    <property type="term" value="F:transaminase activity"/>
    <property type="evidence" value="ECO:0007669"/>
    <property type="project" value="UniProtKB-KW"/>
</dbReference>
<keyword evidence="4" id="KW-0808">Transferase</keyword>
<dbReference type="GO" id="GO:0032259">
    <property type="term" value="P:methylation"/>
    <property type="evidence" value="ECO:0007669"/>
    <property type="project" value="UniProtKB-KW"/>
</dbReference>
<dbReference type="Gene3D" id="3.30.1360.120">
    <property type="entry name" value="Probable tRNA modification gtpase trme, domain 1"/>
    <property type="match status" value="1"/>
</dbReference>
<keyword evidence="1" id="KW-0032">Aminotransferase</keyword>
<dbReference type="InterPro" id="IPR028896">
    <property type="entry name" value="GcvT/YgfZ/DmdA"/>
</dbReference>
<reference evidence="4" key="1">
    <citation type="submission" date="2019-11" db="EMBL/GenBank/DDBJ databases">
        <authorList>
            <person name="Feng L."/>
        </authorList>
    </citation>
    <scope>NUCLEOTIDE SEQUENCE</scope>
    <source>
        <strain evidence="4">KOxytocaLFYP65</strain>
    </source>
</reference>
<dbReference type="InterPro" id="IPR027266">
    <property type="entry name" value="TrmE/GcvT-like"/>
</dbReference>
<gene>
    <name evidence="4" type="primary">gcvT_2</name>
    <name evidence="4" type="ORF">KOLFYP65_04751</name>
</gene>
<protein>
    <submittedName>
        <fullName evidence="4">Aminomethyltransferase</fullName>
        <ecNumber evidence="4">2.1.2.10</ecNumber>
    </submittedName>
</protein>
<evidence type="ECO:0000259" key="2">
    <source>
        <dbReference type="Pfam" id="PF01571"/>
    </source>
</evidence>
<evidence type="ECO:0000259" key="3">
    <source>
        <dbReference type="Pfam" id="PF08669"/>
    </source>
</evidence>
<evidence type="ECO:0000256" key="1">
    <source>
        <dbReference type="ARBA" id="ARBA00022576"/>
    </source>
</evidence>
<evidence type="ECO:0000313" key="4">
    <source>
        <dbReference type="EMBL" id="VYU60273.1"/>
    </source>
</evidence>
<dbReference type="InterPro" id="IPR029043">
    <property type="entry name" value="GcvT/YgfZ_C"/>
</dbReference>
<dbReference type="GO" id="GO:0008168">
    <property type="term" value="F:methyltransferase activity"/>
    <property type="evidence" value="ECO:0007669"/>
    <property type="project" value="UniProtKB-KW"/>
</dbReference>
<dbReference type="AlphaFoldDB" id="A0A6N3G8L5"/>
<proteinExistence type="predicted"/>
<dbReference type="RefSeq" id="WP_115239947.1">
    <property type="nucleotide sequence ID" value="NZ_CACRTM010000032.1"/>
</dbReference>
<dbReference type="Pfam" id="PF01571">
    <property type="entry name" value="GCV_T"/>
    <property type="match status" value="1"/>
</dbReference>
<sequence length="386" mass="43102">MSSLFDLHLKDNAVMGNYNNRSIPSSYHDILDEYKAVRENALLVDYSHMAIVSVTGEDAWILVNHIASADISIVRDEQGIYSLVLNDDGTILGDMYVLCAMDGYYILSENISVARIIDVLKFAAEKYDDLGIQENPEIKSMEDDNWGGIMLEGPYSWELMSEIYGYDIIGLPYCEYTNTEDGLIVFRCGKHGEFAYQVIGPQSLLVELWVKLQKIGVKYLLKTGGLDYQRIVRVENPGWDQSIYAEYSTNPVELQLQWAIQYDKEDFIGKAAVELMSAQSAARKVVGIVPCVNCASLSKDDKILVNGQTVGFIINAVYSPAEQSWIALAFINTPYALSDIDGYIIKTAHGDIAAKTKTLPFIYNFSLLVNPTTHSYIDPSKAKSVL</sequence>